<evidence type="ECO:0000313" key="3">
    <source>
        <dbReference type="Proteomes" id="UP000834458"/>
    </source>
</evidence>
<dbReference type="InterPro" id="IPR011152">
    <property type="entry name" value="Pesterase_MJ0912"/>
</dbReference>
<sequence>MSPMKLALFSDIHANLQALQACMDHARAQSATQLAFLGDLVGYGGSPAEVLDTVMQAVEQGAWAVRGNHDDVALHPPRHIQHQGEQGAQWTHDQLGRHHQDFLQHLPLLAPHGRILLVHASAHHPERWPYVENSVMAERSMAAASDLDPGIRYVFSGHVHQQALYYRTPTAKLMRFVPQPGVPIPVPSHRQWLGIVGACGQPRDGDLRAMYALYDDSAATLTFYRVPYDHAAAVQAVQRSGMPPEFAERLEQGR</sequence>
<proteinExistence type="predicted"/>
<dbReference type="EMBL" id="CAHPSC010000018">
    <property type="protein sequence ID" value="CAB5684311.1"/>
    <property type="molecule type" value="Genomic_DNA"/>
</dbReference>
<dbReference type="InterPro" id="IPR050126">
    <property type="entry name" value="Ap4A_hydrolase"/>
</dbReference>
<dbReference type="GO" id="GO:0016791">
    <property type="term" value="F:phosphatase activity"/>
    <property type="evidence" value="ECO:0007669"/>
    <property type="project" value="TreeGrafter"/>
</dbReference>
<reference evidence="2" key="1">
    <citation type="submission" date="2020-05" db="EMBL/GenBank/DDBJ databases">
        <authorList>
            <person name="Delgado-Blas J."/>
        </authorList>
    </citation>
    <scope>NUCLEOTIDE SEQUENCE</scope>
    <source>
        <strain evidence="2">BB1454</strain>
    </source>
</reference>
<dbReference type="PANTHER" id="PTHR42850">
    <property type="entry name" value="METALLOPHOSPHOESTERASE"/>
    <property type="match status" value="1"/>
</dbReference>
<comment type="caution">
    <text evidence="2">The sequence shown here is derived from an EMBL/GenBank/DDBJ whole genome shotgun (WGS) entry which is preliminary data.</text>
</comment>
<dbReference type="SUPFAM" id="SSF56300">
    <property type="entry name" value="Metallo-dependent phosphatases"/>
    <property type="match status" value="1"/>
</dbReference>
<gene>
    <name evidence="2" type="ORF">GHA_01594</name>
</gene>
<feature type="domain" description="Calcineurin-like phosphoesterase" evidence="1">
    <location>
        <begin position="4"/>
        <end position="161"/>
    </location>
</feature>
<dbReference type="InterPro" id="IPR029052">
    <property type="entry name" value="Metallo-depent_PP-like"/>
</dbReference>
<evidence type="ECO:0000313" key="2">
    <source>
        <dbReference type="EMBL" id="CAB5684311.1"/>
    </source>
</evidence>
<dbReference type="Pfam" id="PF00149">
    <property type="entry name" value="Metallophos"/>
    <property type="match status" value="1"/>
</dbReference>
<organism evidence="2 3">
    <name type="scientific">Comamonas aquatica</name>
    <dbReference type="NCBI Taxonomy" id="225991"/>
    <lineage>
        <taxon>Bacteria</taxon>
        <taxon>Pseudomonadati</taxon>
        <taxon>Pseudomonadota</taxon>
        <taxon>Betaproteobacteria</taxon>
        <taxon>Burkholderiales</taxon>
        <taxon>Comamonadaceae</taxon>
        <taxon>Comamonas</taxon>
    </lineage>
</organism>
<name>A0AA35D7B7_9BURK</name>
<evidence type="ECO:0000259" key="1">
    <source>
        <dbReference type="Pfam" id="PF00149"/>
    </source>
</evidence>
<dbReference type="GO" id="GO:0005737">
    <property type="term" value="C:cytoplasm"/>
    <property type="evidence" value="ECO:0007669"/>
    <property type="project" value="TreeGrafter"/>
</dbReference>
<dbReference type="PIRSF" id="PIRSF000883">
    <property type="entry name" value="Pesterase_MJ0912"/>
    <property type="match status" value="1"/>
</dbReference>
<accession>A0AA35D7B7</accession>
<protein>
    <submittedName>
        <fullName evidence="2">Diadenosine tetraphosphatase</fullName>
    </submittedName>
</protein>
<dbReference type="Gene3D" id="3.60.21.10">
    <property type="match status" value="1"/>
</dbReference>
<dbReference type="PROSITE" id="PS51257">
    <property type="entry name" value="PROKAR_LIPOPROTEIN"/>
    <property type="match status" value="1"/>
</dbReference>
<dbReference type="AlphaFoldDB" id="A0AA35D7B7"/>
<dbReference type="PANTHER" id="PTHR42850:SF2">
    <property type="entry name" value="BLL5683 PROTEIN"/>
    <property type="match status" value="1"/>
</dbReference>
<dbReference type="Proteomes" id="UP000834458">
    <property type="component" value="Unassembled WGS sequence"/>
</dbReference>
<dbReference type="InterPro" id="IPR004843">
    <property type="entry name" value="Calcineurin-like_PHP"/>
</dbReference>